<dbReference type="AlphaFoldDB" id="A0A0P9KJ17"/>
<name>A0A0P9KJ17_PSECA</name>
<dbReference type="PATRIC" id="fig|86840.3.peg.1896"/>
<dbReference type="EMBL" id="LJPX01000702">
    <property type="protein sequence ID" value="KPW61546.1"/>
    <property type="molecule type" value="Genomic_DNA"/>
</dbReference>
<comment type="caution">
    <text evidence="1">The sequence shown here is derived from an EMBL/GenBank/DDBJ whole genome shotgun (WGS) entry which is preliminary data.</text>
</comment>
<evidence type="ECO:0000313" key="1">
    <source>
        <dbReference type="EMBL" id="KPW61546.1"/>
    </source>
</evidence>
<dbReference type="Proteomes" id="UP000050564">
    <property type="component" value="Unassembled WGS sequence"/>
</dbReference>
<reference evidence="1 2" key="1">
    <citation type="submission" date="2015-09" db="EMBL/GenBank/DDBJ databases">
        <title>Genome announcement of multiple Pseudomonas syringae strains.</title>
        <authorList>
            <person name="Thakur S."/>
            <person name="Wang P.W."/>
            <person name="Gong Y."/>
            <person name="Weir B.S."/>
            <person name="Guttman D.S."/>
        </authorList>
    </citation>
    <scope>NUCLEOTIDE SEQUENCE [LARGE SCALE GENOMIC DNA]</scope>
    <source>
        <strain evidence="1 2">ICMP2823</strain>
    </source>
</reference>
<dbReference type="RefSeq" id="WP_139206506.1">
    <property type="nucleotide sequence ID" value="NZ_FNKU01000003.1"/>
</dbReference>
<gene>
    <name evidence="1" type="ORF">ALO81_200038</name>
</gene>
<evidence type="ECO:0000313" key="2">
    <source>
        <dbReference type="Proteomes" id="UP000050564"/>
    </source>
</evidence>
<protein>
    <submittedName>
        <fullName evidence="1">DSBA oxidoreductase</fullName>
    </submittedName>
</protein>
<proteinExistence type="predicted"/>
<accession>A0A0P9KJ17</accession>
<sequence length="129" mass="14139">MPQIENAIAHDLSLAPFLDEFRAFVLGHMKRMPSLEWTRLRVLSVMGGTAGSGLTASPEEVLRTSFGSPDLRMSDVMNAFEDYAEVIGTINNTPVYYFSGLGYYAWGLSPESSPILDASITHPNSPPGW</sequence>
<organism evidence="1 2">
    <name type="scientific">Pseudomonas cannabina</name>
    <dbReference type="NCBI Taxonomy" id="86840"/>
    <lineage>
        <taxon>Bacteria</taxon>
        <taxon>Pseudomonadati</taxon>
        <taxon>Pseudomonadota</taxon>
        <taxon>Gammaproteobacteria</taxon>
        <taxon>Pseudomonadales</taxon>
        <taxon>Pseudomonadaceae</taxon>
        <taxon>Pseudomonas</taxon>
    </lineage>
</organism>